<dbReference type="Pfam" id="PF01625">
    <property type="entry name" value="PMSR"/>
    <property type="match status" value="1"/>
</dbReference>
<protein>
    <recommendedName>
        <fullName evidence="2">Peptide methionine sulfoxide reductase MsrA</fullName>
        <shortName evidence="2">Protein-methionine-S-oxide reductase</shortName>
        <ecNumber evidence="2">1.8.4.11</ecNumber>
    </recommendedName>
    <alternativeName>
        <fullName evidence="2">Peptide-methionine (S)-S-oxide reductase</fullName>
        <shortName evidence="2">Peptide Met(O) reductase</shortName>
    </alternativeName>
</protein>
<comment type="caution">
    <text evidence="4">The sequence shown here is derived from an EMBL/GenBank/DDBJ whole genome shotgun (WGS) entry which is preliminary data.</text>
</comment>
<comment type="catalytic activity">
    <reaction evidence="2">
        <text>L-methionyl-[protein] + [thioredoxin]-disulfide + H2O = L-methionyl-(S)-S-oxide-[protein] + [thioredoxin]-dithiol</text>
        <dbReference type="Rhea" id="RHEA:14217"/>
        <dbReference type="Rhea" id="RHEA-COMP:10698"/>
        <dbReference type="Rhea" id="RHEA-COMP:10700"/>
        <dbReference type="Rhea" id="RHEA-COMP:12313"/>
        <dbReference type="Rhea" id="RHEA-COMP:12315"/>
        <dbReference type="ChEBI" id="CHEBI:15377"/>
        <dbReference type="ChEBI" id="CHEBI:16044"/>
        <dbReference type="ChEBI" id="CHEBI:29950"/>
        <dbReference type="ChEBI" id="CHEBI:44120"/>
        <dbReference type="ChEBI" id="CHEBI:50058"/>
        <dbReference type="EC" id="1.8.4.11"/>
    </reaction>
</comment>
<evidence type="ECO:0000313" key="4">
    <source>
        <dbReference type="EMBL" id="MBR1369560.1"/>
    </source>
</evidence>
<dbReference type="PANTHER" id="PTHR43774">
    <property type="entry name" value="PEPTIDE METHIONINE SULFOXIDE REDUCTASE"/>
    <property type="match status" value="1"/>
</dbReference>
<reference evidence="4" key="1">
    <citation type="submission" date="2014-12" db="EMBL/GenBank/DDBJ databases">
        <authorList>
            <person name="Huang H.-H."/>
            <person name="Chen S.-C."/>
            <person name="Lai M.-C."/>
        </authorList>
    </citation>
    <scope>NUCLEOTIDE SEQUENCE</scope>
    <source>
        <strain evidence="4">K1F9705b</strain>
    </source>
</reference>
<gene>
    <name evidence="2" type="primary">msrA</name>
    <name evidence="4" type="ORF">RJ53_08695</name>
</gene>
<evidence type="ECO:0000259" key="3">
    <source>
        <dbReference type="Pfam" id="PF01625"/>
    </source>
</evidence>
<evidence type="ECO:0000313" key="5">
    <source>
        <dbReference type="Proteomes" id="UP000730161"/>
    </source>
</evidence>
<name>A0A8J7WAX2_9EURY</name>
<evidence type="ECO:0000256" key="2">
    <source>
        <dbReference type="HAMAP-Rule" id="MF_01401"/>
    </source>
</evidence>
<feature type="active site" evidence="2">
    <location>
        <position position="13"/>
    </location>
</feature>
<dbReference type="AlphaFoldDB" id="A0A8J7WAX2"/>
<dbReference type="EMBL" id="JWHL01000014">
    <property type="protein sequence ID" value="MBR1369560.1"/>
    <property type="molecule type" value="Genomic_DNA"/>
</dbReference>
<organism evidence="4 5">
    <name type="scientific">Methanocalculus chunghsingensis</name>
    <dbReference type="NCBI Taxonomy" id="156457"/>
    <lineage>
        <taxon>Archaea</taxon>
        <taxon>Methanobacteriati</taxon>
        <taxon>Methanobacteriota</taxon>
        <taxon>Stenosarchaea group</taxon>
        <taxon>Methanomicrobia</taxon>
        <taxon>Methanomicrobiales</taxon>
        <taxon>Methanocalculaceae</taxon>
        <taxon>Methanocalculus</taxon>
    </lineage>
</organism>
<dbReference type="InterPro" id="IPR036509">
    <property type="entry name" value="Met_Sox_Rdtase_MsrA_sf"/>
</dbReference>
<keyword evidence="5" id="KW-1185">Reference proteome</keyword>
<feature type="domain" description="Peptide methionine sulphoxide reductase MsrA" evidence="3">
    <location>
        <begin position="7"/>
        <end position="156"/>
    </location>
</feature>
<keyword evidence="1 2" id="KW-0560">Oxidoreductase</keyword>
<dbReference type="Proteomes" id="UP000730161">
    <property type="component" value="Unassembled WGS sequence"/>
</dbReference>
<dbReference type="NCBIfam" id="TIGR00401">
    <property type="entry name" value="msrA"/>
    <property type="match status" value="1"/>
</dbReference>
<evidence type="ECO:0000256" key="1">
    <source>
        <dbReference type="ARBA" id="ARBA00023002"/>
    </source>
</evidence>
<dbReference type="InterPro" id="IPR002569">
    <property type="entry name" value="Met_Sox_Rdtase_MsrA_dom"/>
</dbReference>
<proteinExistence type="inferred from homology"/>
<comment type="similarity">
    <text evidence="2">Belongs to the MsrA Met sulfoxide reductase family.</text>
</comment>
<dbReference type="HAMAP" id="MF_01401">
    <property type="entry name" value="MsrA"/>
    <property type="match status" value="1"/>
</dbReference>
<dbReference type="SUPFAM" id="SSF55068">
    <property type="entry name" value="Peptide methionine sulfoxide reductase"/>
    <property type="match status" value="1"/>
</dbReference>
<dbReference type="OrthoDB" id="7150at2157"/>
<accession>A0A8J7WAX2</accession>
<dbReference type="EC" id="1.8.4.11" evidence="2"/>
<comment type="catalytic activity">
    <reaction evidence="2">
        <text>[thioredoxin]-disulfide + L-methionine + H2O = L-methionine (S)-S-oxide + [thioredoxin]-dithiol</text>
        <dbReference type="Rhea" id="RHEA:19993"/>
        <dbReference type="Rhea" id="RHEA-COMP:10698"/>
        <dbReference type="Rhea" id="RHEA-COMP:10700"/>
        <dbReference type="ChEBI" id="CHEBI:15377"/>
        <dbReference type="ChEBI" id="CHEBI:29950"/>
        <dbReference type="ChEBI" id="CHEBI:50058"/>
        <dbReference type="ChEBI" id="CHEBI:57844"/>
        <dbReference type="ChEBI" id="CHEBI:58772"/>
        <dbReference type="EC" id="1.8.4.11"/>
    </reaction>
</comment>
<sequence>MGAQEIATFAAGCFWGVEAAFAELDGVISTRVGYTGGVVDNPTYEDVCSGSTGHAEAVEVTFDPAIISYDHLLIRFWTMHDPTTLNRQGPDIGSQYRSAIFTHSDEQYAQAVASRDRMDTSGRFRRPVVTEIIPAGRFWPAEEYHQQYFKKQGKNGCGVRF</sequence>
<dbReference type="PANTHER" id="PTHR43774:SF1">
    <property type="entry name" value="PEPTIDE METHIONINE SULFOXIDE REDUCTASE MSRA 2"/>
    <property type="match status" value="1"/>
</dbReference>
<dbReference type="Gene3D" id="3.30.1060.10">
    <property type="entry name" value="Peptide methionine sulphoxide reductase MsrA"/>
    <property type="match status" value="1"/>
</dbReference>
<dbReference type="RefSeq" id="WP_211531272.1">
    <property type="nucleotide sequence ID" value="NZ_JWHL01000014.1"/>
</dbReference>
<dbReference type="GO" id="GO:0008113">
    <property type="term" value="F:peptide-methionine (S)-S-oxide reductase activity"/>
    <property type="evidence" value="ECO:0007669"/>
    <property type="project" value="UniProtKB-UniRule"/>
</dbReference>
<comment type="function">
    <text evidence="2">Has an important function as a repair enzyme for proteins that have been inactivated by oxidation. Catalyzes the reversible oxidation-reduction of methionine sulfoxide in proteins to methionine.</text>
</comment>